<dbReference type="EMBL" id="GBRH01262224">
    <property type="protein sequence ID" value="JAD35671.1"/>
    <property type="molecule type" value="Transcribed_RNA"/>
</dbReference>
<accession>A0A0A8ZA48</accession>
<evidence type="ECO:0000313" key="1">
    <source>
        <dbReference type="EMBL" id="JAD35671.1"/>
    </source>
</evidence>
<dbReference type="AlphaFoldDB" id="A0A0A8ZA48"/>
<organism evidence="1">
    <name type="scientific">Arundo donax</name>
    <name type="common">Giant reed</name>
    <name type="synonym">Donax arundinaceus</name>
    <dbReference type="NCBI Taxonomy" id="35708"/>
    <lineage>
        <taxon>Eukaryota</taxon>
        <taxon>Viridiplantae</taxon>
        <taxon>Streptophyta</taxon>
        <taxon>Embryophyta</taxon>
        <taxon>Tracheophyta</taxon>
        <taxon>Spermatophyta</taxon>
        <taxon>Magnoliopsida</taxon>
        <taxon>Liliopsida</taxon>
        <taxon>Poales</taxon>
        <taxon>Poaceae</taxon>
        <taxon>PACMAD clade</taxon>
        <taxon>Arundinoideae</taxon>
        <taxon>Arundineae</taxon>
        <taxon>Arundo</taxon>
    </lineage>
</organism>
<name>A0A0A8ZA48_ARUDO</name>
<protein>
    <submittedName>
        <fullName evidence="1">CSLD3</fullName>
    </submittedName>
</protein>
<reference evidence="1" key="1">
    <citation type="submission" date="2014-09" db="EMBL/GenBank/DDBJ databases">
        <authorList>
            <person name="Magalhaes I.L.F."/>
            <person name="Oliveira U."/>
            <person name="Santos F.R."/>
            <person name="Vidigal T.H.D.A."/>
            <person name="Brescovit A.D."/>
            <person name="Santos A.J."/>
        </authorList>
    </citation>
    <scope>NUCLEOTIDE SEQUENCE</scope>
    <source>
        <tissue evidence="1">Shoot tissue taken approximately 20 cm above the soil surface</tissue>
    </source>
</reference>
<proteinExistence type="predicted"/>
<reference evidence="1" key="2">
    <citation type="journal article" date="2015" name="Data Brief">
        <title>Shoot transcriptome of the giant reed, Arundo donax.</title>
        <authorList>
            <person name="Barrero R.A."/>
            <person name="Guerrero F.D."/>
            <person name="Moolhuijzen P."/>
            <person name="Goolsby J.A."/>
            <person name="Tidwell J."/>
            <person name="Bellgard S.E."/>
            <person name="Bellgard M.I."/>
        </authorList>
    </citation>
    <scope>NUCLEOTIDE SEQUENCE</scope>
    <source>
        <tissue evidence="1">Shoot tissue taken approximately 20 cm above the soil surface</tissue>
    </source>
</reference>
<sequence length="45" mass="4946">MCAISHPGSFSNLNRLHYVIKGSLPLPLHGLDFFPGMVRIRAPAN</sequence>